<sequence>MRTKEDARALIDAVKKVPLGFYPTPFHKLERMSELTGVNLWVKREDFSGVSLFGGNKVRKLEFLLADAVRKGCDTVFTYGATESNHAMQTATAARKLGLKPVLWLGAIVEPNPAALRANMLLDRILGAEIHILESRGSTRETMEANQELFEKRKNELEKEGHRVYDIPMGGSLPRGALGFAECWIELAEQAEAAGIHPDYVYTCTGSGGTLAGLAAGRTLIGSDRTVLTGIAVGKKDPETYGKEVRLLADDVLMLLGEKKLTKPDVFQILYDYVGAGYEKPFGLANDDIRLLARTEGIFLDPVYSGKAFHGMMEEIRKRNVPQGSTVVFLHTGGATALFAEPEIIGDLSEEK</sequence>
<dbReference type="GO" id="GO:0019148">
    <property type="term" value="F:D-cysteine desulfhydrase activity"/>
    <property type="evidence" value="ECO:0007669"/>
    <property type="project" value="TreeGrafter"/>
</dbReference>
<feature type="modified residue" description="N6-(pyridoxal phosphate)lysine" evidence="5">
    <location>
        <position position="57"/>
    </location>
</feature>
<evidence type="ECO:0000259" key="6">
    <source>
        <dbReference type="Pfam" id="PF00291"/>
    </source>
</evidence>
<dbReference type="Pfam" id="PF00291">
    <property type="entry name" value="PALP"/>
    <property type="match status" value="1"/>
</dbReference>
<comment type="caution">
    <text evidence="7">The sequence shown here is derived from an EMBL/GenBank/DDBJ whole genome shotgun (WGS) entry which is preliminary data.</text>
</comment>
<comment type="cofactor">
    <cofactor evidence="1">
        <name>pyridoxal 5'-phosphate</name>
        <dbReference type="ChEBI" id="CHEBI:597326"/>
    </cofactor>
</comment>
<evidence type="ECO:0000313" key="7">
    <source>
        <dbReference type="EMBL" id="GBO94091.1"/>
    </source>
</evidence>
<protein>
    <submittedName>
        <fullName evidence="7">1-aminocyclopropane-1-carboxylate deaminase</fullName>
    </submittedName>
</protein>
<keyword evidence="3 5" id="KW-0663">Pyridoxal phosphate</keyword>
<evidence type="ECO:0000256" key="3">
    <source>
        <dbReference type="ARBA" id="ARBA00022898"/>
    </source>
</evidence>
<reference evidence="7 8" key="1">
    <citation type="journal article" date="2018" name="Int. J. Syst. Evol. Microbiol.">
        <title>Mesosutterella multiformis gen. nov., sp. nov., a member of the family Sutterellaceae and Sutterella megalosphaeroides sp. nov., isolated from human faeces.</title>
        <authorList>
            <person name="Sakamoto M."/>
            <person name="Ikeyama N."/>
            <person name="Kunihiro T."/>
            <person name="Iino T."/>
            <person name="Yuki M."/>
            <person name="Ohkuma M."/>
        </authorList>
    </citation>
    <scope>NUCLEOTIDE SEQUENCE [LARGE SCALE GENOMIC DNA]</scope>
    <source>
        <strain evidence="7 8">4NBBH2</strain>
    </source>
</reference>
<dbReference type="Proteomes" id="UP000266091">
    <property type="component" value="Unassembled WGS sequence"/>
</dbReference>
<dbReference type="InterPro" id="IPR027278">
    <property type="entry name" value="ACCD_DCysDesulf"/>
</dbReference>
<dbReference type="PANTHER" id="PTHR43780">
    <property type="entry name" value="1-AMINOCYCLOPROPANE-1-CARBOXYLATE DEAMINASE-RELATED"/>
    <property type="match status" value="1"/>
</dbReference>
<dbReference type="PANTHER" id="PTHR43780:SF2">
    <property type="entry name" value="1-AMINOCYCLOPROPANE-1-CARBOXYLATE DEAMINASE-RELATED"/>
    <property type="match status" value="1"/>
</dbReference>
<gene>
    <name evidence="7" type="ORF">MESMUL_14450</name>
</gene>
<comment type="similarity">
    <text evidence="2">Belongs to the ACC deaminase/D-cysteine desulfhydrase family.</text>
</comment>
<feature type="domain" description="Tryptophan synthase beta chain-like PALP" evidence="6">
    <location>
        <begin position="19"/>
        <end position="333"/>
    </location>
</feature>
<keyword evidence="8" id="KW-1185">Reference proteome</keyword>
<dbReference type="RefSeq" id="WP_116270354.1">
    <property type="nucleotide sequence ID" value="NZ_BGZJ01000001.1"/>
</dbReference>
<dbReference type="EMBL" id="BGZJ01000001">
    <property type="protein sequence ID" value="GBO94091.1"/>
    <property type="molecule type" value="Genomic_DNA"/>
</dbReference>
<name>A0A388SFA6_9BURK</name>
<evidence type="ECO:0000256" key="2">
    <source>
        <dbReference type="ARBA" id="ARBA00008639"/>
    </source>
</evidence>
<accession>A0A401LMV3</accession>
<organism evidence="7 8">
    <name type="scientific">Mesosutterella multiformis</name>
    <dbReference type="NCBI Taxonomy" id="2259133"/>
    <lineage>
        <taxon>Bacteria</taxon>
        <taxon>Pseudomonadati</taxon>
        <taxon>Pseudomonadota</taxon>
        <taxon>Betaproteobacteria</taxon>
        <taxon>Burkholderiales</taxon>
        <taxon>Sutterellaceae</taxon>
        <taxon>Mesosutterella</taxon>
    </lineage>
</organism>
<dbReference type="InterPro" id="IPR001926">
    <property type="entry name" value="TrpB-like_PALP"/>
</dbReference>
<evidence type="ECO:0000313" key="8">
    <source>
        <dbReference type="Proteomes" id="UP000266091"/>
    </source>
</evidence>
<dbReference type="AlphaFoldDB" id="A0A388SFA6"/>
<dbReference type="SUPFAM" id="SSF53686">
    <property type="entry name" value="Tryptophan synthase beta subunit-like PLP-dependent enzymes"/>
    <property type="match status" value="1"/>
</dbReference>
<dbReference type="Gene3D" id="3.40.50.1100">
    <property type="match status" value="2"/>
</dbReference>
<dbReference type="PIRSF" id="PIRSF006278">
    <property type="entry name" value="ACCD_DCysDesulf"/>
    <property type="match status" value="1"/>
</dbReference>
<feature type="active site" description="Nucleophile" evidence="4">
    <location>
        <position position="84"/>
    </location>
</feature>
<evidence type="ECO:0000256" key="4">
    <source>
        <dbReference type="PIRSR" id="PIRSR006278-1"/>
    </source>
</evidence>
<proteinExistence type="inferred from homology"/>
<accession>A0A388SFA6</accession>
<dbReference type="InterPro" id="IPR036052">
    <property type="entry name" value="TrpB-like_PALP_sf"/>
</dbReference>
<evidence type="ECO:0000256" key="5">
    <source>
        <dbReference type="PIRSR" id="PIRSR006278-2"/>
    </source>
</evidence>
<dbReference type="OrthoDB" id="9801249at2"/>
<evidence type="ECO:0000256" key="1">
    <source>
        <dbReference type="ARBA" id="ARBA00001933"/>
    </source>
</evidence>